<dbReference type="PANTHER" id="PTHR42988">
    <property type="entry name" value="PHOSPHOHYDROLASE"/>
    <property type="match status" value="1"/>
</dbReference>
<evidence type="ECO:0000256" key="3">
    <source>
        <dbReference type="ARBA" id="ARBA00023004"/>
    </source>
</evidence>
<dbReference type="GO" id="GO:0004112">
    <property type="term" value="F:cyclic-nucleotide phosphodiesterase activity"/>
    <property type="evidence" value="ECO:0007669"/>
    <property type="project" value="InterPro"/>
</dbReference>
<dbReference type="Gene3D" id="3.60.21.10">
    <property type="match status" value="1"/>
</dbReference>
<keyword evidence="1" id="KW-0479">Metal-binding</keyword>
<dbReference type="SUPFAM" id="SSF56300">
    <property type="entry name" value="Metallo-dependent phosphatases"/>
    <property type="match status" value="1"/>
</dbReference>
<keyword evidence="2" id="KW-0378">Hydrolase</keyword>
<comment type="caution">
    <text evidence="6">The sequence shown here is derived from an EMBL/GenBank/DDBJ whole genome shotgun (WGS) entry which is preliminary data.</text>
</comment>
<dbReference type="InterPro" id="IPR050884">
    <property type="entry name" value="CNP_phosphodiesterase-III"/>
</dbReference>
<dbReference type="CDD" id="cd07402">
    <property type="entry name" value="MPP_GpdQ"/>
    <property type="match status" value="1"/>
</dbReference>
<keyword evidence="3" id="KW-0408">Iron</keyword>
<keyword evidence="7" id="KW-1185">Reference proteome</keyword>
<proteinExistence type="inferred from homology"/>
<gene>
    <name evidence="6" type="ORF">EV700_3359</name>
</gene>
<accession>A0A4V2G327</accession>
<dbReference type="NCBIfam" id="NF008359">
    <property type="entry name" value="PRK11148.1"/>
    <property type="match status" value="1"/>
</dbReference>
<sequence length="297" mass="33649">MIGILGRALEKVYFLRYKKKIDRIRDGILSKPKQQPLRVVQITDCHLFAGTDGRLLGLCTEDSLGLVLDKVRKEQPQIDVILATGDISQDATPEAYLRFHKHLESFGAPHYWLQGNHDITLPMISTLGGRSRLSPCVIDQAGWRIIMLNSSVEHQVPGKFTPAELDFLKASLEESRDRHVMICLHHHPVPMGCKWLDTQVVRNAAEFLAIVDAYSHVRVILWGHVHQASDQMRNNVRMLSSPSTCVQFKALSDDFAIEEDLNPGYRWLHLHPDGSIETAVSRVEGVRFVVDWSVKGY</sequence>
<name>A0A4V2G327_9GAMM</name>
<reference evidence="6 7" key="1">
    <citation type="submission" date="2019-02" db="EMBL/GenBank/DDBJ databases">
        <title>Genomic Encyclopedia of Type Strains, Phase IV (KMG-IV): sequencing the most valuable type-strain genomes for metagenomic binning, comparative biology and taxonomic classification.</title>
        <authorList>
            <person name="Goeker M."/>
        </authorList>
    </citation>
    <scope>NUCLEOTIDE SEQUENCE [LARGE SCALE GENOMIC DNA]</scope>
    <source>
        <strain evidence="6 7">DSM 105135</strain>
    </source>
</reference>
<dbReference type="AlphaFoldDB" id="A0A4V2G327"/>
<dbReference type="Pfam" id="PF00149">
    <property type="entry name" value="Metallophos"/>
    <property type="match status" value="1"/>
</dbReference>
<evidence type="ECO:0000256" key="1">
    <source>
        <dbReference type="ARBA" id="ARBA00022723"/>
    </source>
</evidence>
<evidence type="ECO:0000313" key="7">
    <source>
        <dbReference type="Proteomes" id="UP000292423"/>
    </source>
</evidence>
<feature type="domain" description="Calcineurin-like phosphoesterase" evidence="5">
    <location>
        <begin position="37"/>
        <end position="227"/>
    </location>
</feature>
<comment type="similarity">
    <text evidence="4">Belongs to the cyclic nucleotide phosphodiesterase class-III family.</text>
</comment>
<dbReference type="EMBL" id="SHKX01000018">
    <property type="protein sequence ID" value="RZU35406.1"/>
    <property type="molecule type" value="Genomic_DNA"/>
</dbReference>
<protein>
    <submittedName>
        <fullName evidence="6">Icc protein</fullName>
    </submittedName>
</protein>
<evidence type="ECO:0000256" key="4">
    <source>
        <dbReference type="ARBA" id="ARBA00025742"/>
    </source>
</evidence>
<dbReference type="InterPro" id="IPR026575">
    <property type="entry name" value="GpdQ/CpdA-like"/>
</dbReference>
<evidence type="ECO:0000259" key="5">
    <source>
        <dbReference type="Pfam" id="PF00149"/>
    </source>
</evidence>
<dbReference type="Proteomes" id="UP000292423">
    <property type="component" value="Unassembled WGS sequence"/>
</dbReference>
<dbReference type="InterPro" id="IPR029052">
    <property type="entry name" value="Metallo-depent_PP-like"/>
</dbReference>
<dbReference type="PANTHER" id="PTHR42988:SF2">
    <property type="entry name" value="CYCLIC NUCLEOTIDE PHOSPHODIESTERASE CBUA0032-RELATED"/>
    <property type="match status" value="1"/>
</dbReference>
<evidence type="ECO:0000313" key="6">
    <source>
        <dbReference type="EMBL" id="RZU35406.1"/>
    </source>
</evidence>
<dbReference type="GO" id="GO:0046872">
    <property type="term" value="F:metal ion binding"/>
    <property type="evidence" value="ECO:0007669"/>
    <property type="project" value="UniProtKB-KW"/>
</dbReference>
<dbReference type="InterPro" id="IPR004843">
    <property type="entry name" value="Calcineurin-like_PHP"/>
</dbReference>
<organism evidence="6 7">
    <name type="scientific">Fluviicoccus keumensis</name>
    <dbReference type="NCBI Taxonomy" id="1435465"/>
    <lineage>
        <taxon>Bacteria</taxon>
        <taxon>Pseudomonadati</taxon>
        <taxon>Pseudomonadota</taxon>
        <taxon>Gammaproteobacteria</taxon>
        <taxon>Moraxellales</taxon>
        <taxon>Moraxellaceae</taxon>
        <taxon>Fluviicoccus</taxon>
    </lineage>
</organism>
<evidence type="ECO:0000256" key="2">
    <source>
        <dbReference type="ARBA" id="ARBA00022801"/>
    </source>
</evidence>